<sequence length="37" mass="4251">MHARSSLRDYDTERCAYFRRDGVVAVRIPANPSKLQA</sequence>
<protein>
    <submittedName>
        <fullName evidence="1">Uncharacterized protein</fullName>
    </submittedName>
</protein>
<dbReference type="AlphaFoldDB" id="A0A6S6UG35"/>
<reference evidence="1" key="1">
    <citation type="submission" date="2020-01" db="EMBL/GenBank/DDBJ databases">
        <authorList>
            <person name="Meier V. D."/>
            <person name="Meier V D."/>
        </authorList>
    </citation>
    <scope>NUCLEOTIDE SEQUENCE</scope>
    <source>
        <strain evidence="1">HLG_WM_MAG_09</strain>
    </source>
</reference>
<name>A0A6S6UG35_9GAMM</name>
<accession>A0A6S6UG35</accession>
<gene>
    <name evidence="1" type="ORF">HELGO_WM49505</name>
</gene>
<proteinExistence type="predicted"/>
<dbReference type="EMBL" id="CACVAT010000456">
    <property type="protein sequence ID" value="CAA6828017.1"/>
    <property type="molecule type" value="Genomic_DNA"/>
</dbReference>
<organism evidence="1">
    <name type="scientific">uncultured Thiotrichaceae bacterium</name>
    <dbReference type="NCBI Taxonomy" id="298394"/>
    <lineage>
        <taxon>Bacteria</taxon>
        <taxon>Pseudomonadati</taxon>
        <taxon>Pseudomonadota</taxon>
        <taxon>Gammaproteobacteria</taxon>
        <taxon>Thiotrichales</taxon>
        <taxon>Thiotrichaceae</taxon>
        <taxon>environmental samples</taxon>
    </lineage>
</organism>
<evidence type="ECO:0000313" key="1">
    <source>
        <dbReference type="EMBL" id="CAA6828017.1"/>
    </source>
</evidence>